<sequence>MRPLPASPAGRGRKPSDIALIQCFDCPLNSTKRGMDGLKTTQQVSAPISYVESVPNAERAYHLMYGDTSDLPRTNILRQWHDTTFFDLRGREHEINYVNNGIAIAKLRSTMTYEDFDDDSKVWTIYFKELESLLRDCLCATEVKFFRYGIRKRHEQFPRSTGIEYEYAQPTSIAHVDATLASTREEMRKHFGEIANDLMTRRFAWVNVWRPLRGVVNDWPLCFCDAATVEHGDAETTDMVYPEYFTENLSLRHSAGQKWYYLSDHTPDEIIIFKQSDSDHSAVGGVPHCSFANPAANANETPRESIEARALVIF</sequence>
<dbReference type="GO" id="GO:0016491">
    <property type="term" value="F:oxidoreductase activity"/>
    <property type="evidence" value="ECO:0007669"/>
    <property type="project" value="UniProtKB-KW"/>
</dbReference>
<gene>
    <name evidence="3" type="ORF">DOTSEDRAFT_46062</name>
</gene>
<dbReference type="HOGENOM" id="CLU_042688_0_1_1"/>
<evidence type="ECO:0000313" key="3">
    <source>
        <dbReference type="EMBL" id="EME42541.1"/>
    </source>
</evidence>
<dbReference type="NCBIfam" id="NF041278">
    <property type="entry name" value="CmcJ_NvfI_EfuI"/>
    <property type="match status" value="1"/>
</dbReference>
<evidence type="ECO:0000256" key="2">
    <source>
        <dbReference type="ARBA" id="ARBA00023604"/>
    </source>
</evidence>
<keyword evidence="1" id="KW-0560">Oxidoreductase</keyword>
<organism evidence="3 4">
    <name type="scientific">Dothistroma septosporum (strain NZE10 / CBS 128990)</name>
    <name type="common">Red band needle blight fungus</name>
    <name type="synonym">Mycosphaerella pini</name>
    <dbReference type="NCBI Taxonomy" id="675120"/>
    <lineage>
        <taxon>Eukaryota</taxon>
        <taxon>Fungi</taxon>
        <taxon>Dikarya</taxon>
        <taxon>Ascomycota</taxon>
        <taxon>Pezizomycotina</taxon>
        <taxon>Dothideomycetes</taxon>
        <taxon>Dothideomycetidae</taxon>
        <taxon>Mycosphaerellales</taxon>
        <taxon>Mycosphaerellaceae</taxon>
        <taxon>Dothistroma</taxon>
    </lineage>
</organism>
<evidence type="ECO:0000256" key="1">
    <source>
        <dbReference type="ARBA" id="ARBA00023002"/>
    </source>
</evidence>
<dbReference type="Proteomes" id="UP000016933">
    <property type="component" value="Unassembled WGS sequence"/>
</dbReference>
<proteinExistence type="inferred from homology"/>
<name>N1PMC6_DOTSN</name>
<dbReference type="eggNOG" id="ENOG502SRIH">
    <property type="taxonomic scope" value="Eukaryota"/>
</dbReference>
<dbReference type="PANTHER" id="PTHR34598:SF3">
    <property type="entry name" value="OXIDOREDUCTASE AN1597"/>
    <property type="match status" value="1"/>
</dbReference>
<protein>
    <recommendedName>
        <fullName evidence="5">Methyltransferase</fullName>
    </recommendedName>
</protein>
<reference evidence="4" key="1">
    <citation type="journal article" date="2012" name="PLoS Genet.">
        <title>The genomes of the fungal plant pathogens Cladosporium fulvum and Dothistroma septosporum reveal adaptation to different hosts and lifestyles but also signatures of common ancestry.</title>
        <authorList>
            <person name="de Wit P.J.G.M."/>
            <person name="van der Burgt A."/>
            <person name="Oekmen B."/>
            <person name="Stergiopoulos I."/>
            <person name="Abd-Elsalam K.A."/>
            <person name="Aerts A.L."/>
            <person name="Bahkali A.H."/>
            <person name="Beenen H.G."/>
            <person name="Chettri P."/>
            <person name="Cox M.P."/>
            <person name="Datema E."/>
            <person name="de Vries R.P."/>
            <person name="Dhillon B."/>
            <person name="Ganley A.R."/>
            <person name="Griffiths S.A."/>
            <person name="Guo Y."/>
            <person name="Hamelin R.C."/>
            <person name="Henrissat B."/>
            <person name="Kabir M.S."/>
            <person name="Jashni M.K."/>
            <person name="Kema G."/>
            <person name="Klaubauf S."/>
            <person name="Lapidus A."/>
            <person name="Levasseur A."/>
            <person name="Lindquist E."/>
            <person name="Mehrabi R."/>
            <person name="Ohm R.A."/>
            <person name="Owen T.J."/>
            <person name="Salamov A."/>
            <person name="Schwelm A."/>
            <person name="Schijlen E."/>
            <person name="Sun H."/>
            <person name="van den Burg H.A."/>
            <person name="van Ham R.C.H.J."/>
            <person name="Zhang S."/>
            <person name="Goodwin S.B."/>
            <person name="Grigoriev I.V."/>
            <person name="Collemare J."/>
            <person name="Bradshaw R.E."/>
        </authorList>
    </citation>
    <scope>NUCLEOTIDE SEQUENCE [LARGE SCALE GENOMIC DNA]</scope>
    <source>
        <strain evidence="4">NZE10 / CBS 128990</strain>
    </source>
</reference>
<dbReference type="STRING" id="675120.N1PMC6"/>
<reference evidence="3 4" key="2">
    <citation type="journal article" date="2012" name="PLoS Pathog.">
        <title>Diverse lifestyles and strategies of plant pathogenesis encoded in the genomes of eighteen Dothideomycetes fungi.</title>
        <authorList>
            <person name="Ohm R.A."/>
            <person name="Feau N."/>
            <person name="Henrissat B."/>
            <person name="Schoch C.L."/>
            <person name="Horwitz B.A."/>
            <person name="Barry K.W."/>
            <person name="Condon B.J."/>
            <person name="Copeland A.C."/>
            <person name="Dhillon B."/>
            <person name="Glaser F."/>
            <person name="Hesse C.N."/>
            <person name="Kosti I."/>
            <person name="LaButti K."/>
            <person name="Lindquist E.A."/>
            <person name="Lucas S."/>
            <person name="Salamov A.A."/>
            <person name="Bradshaw R.E."/>
            <person name="Ciuffetti L."/>
            <person name="Hamelin R.C."/>
            <person name="Kema G.H.J."/>
            <person name="Lawrence C."/>
            <person name="Scott J.A."/>
            <person name="Spatafora J.W."/>
            <person name="Turgeon B.G."/>
            <person name="de Wit P.J.G.M."/>
            <person name="Zhong S."/>
            <person name="Goodwin S.B."/>
            <person name="Grigoriev I.V."/>
        </authorList>
    </citation>
    <scope>NUCLEOTIDE SEQUENCE [LARGE SCALE GENOMIC DNA]</scope>
    <source>
        <strain evidence="4">NZE10 / CBS 128990</strain>
    </source>
</reference>
<dbReference type="PANTHER" id="PTHR34598">
    <property type="entry name" value="BLL6449 PROTEIN"/>
    <property type="match status" value="1"/>
</dbReference>
<dbReference type="InterPro" id="IPR044053">
    <property type="entry name" value="AsaB-like"/>
</dbReference>
<evidence type="ECO:0000313" key="4">
    <source>
        <dbReference type="Proteomes" id="UP000016933"/>
    </source>
</evidence>
<dbReference type="AlphaFoldDB" id="N1PMC6"/>
<keyword evidence="4" id="KW-1185">Reference proteome</keyword>
<dbReference type="OMA" id="HRWQIIN"/>
<accession>N1PMC6</accession>
<evidence type="ECO:0008006" key="5">
    <source>
        <dbReference type="Google" id="ProtNLM"/>
    </source>
</evidence>
<dbReference type="EMBL" id="KB446541">
    <property type="protein sequence ID" value="EME42541.1"/>
    <property type="molecule type" value="Genomic_DNA"/>
</dbReference>
<comment type="similarity">
    <text evidence="2">Belongs to the asaB hydroxylase/desaturase family.</text>
</comment>